<dbReference type="Pfam" id="PF08395">
    <property type="entry name" value="7tm_7"/>
    <property type="match status" value="1"/>
</dbReference>
<feature type="transmembrane region" description="Helical" evidence="8">
    <location>
        <begin position="377"/>
        <end position="398"/>
    </location>
</feature>
<evidence type="ECO:0000313" key="9">
    <source>
        <dbReference type="EMBL" id="KAJ9577046.1"/>
    </source>
</evidence>
<dbReference type="Proteomes" id="UP001233999">
    <property type="component" value="Unassembled WGS sequence"/>
</dbReference>
<comment type="function">
    <text evidence="8">Gustatory receptor which mediates acceptance or avoidance behavior, depending on its substrates.</text>
</comment>
<feature type="transmembrane region" description="Helical" evidence="8">
    <location>
        <begin position="92"/>
        <end position="112"/>
    </location>
</feature>
<dbReference type="GO" id="GO:0043025">
    <property type="term" value="C:neuronal cell body"/>
    <property type="evidence" value="ECO:0007669"/>
    <property type="project" value="TreeGrafter"/>
</dbReference>
<evidence type="ECO:0000256" key="4">
    <source>
        <dbReference type="ARBA" id="ARBA00022989"/>
    </source>
</evidence>
<comment type="caution">
    <text evidence="9">The sequence shown here is derived from an EMBL/GenBank/DDBJ whole genome shotgun (WGS) entry which is preliminary data.</text>
</comment>
<evidence type="ECO:0000313" key="10">
    <source>
        <dbReference type="Proteomes" id="UP001233999"/>
    </source>
</evidence>
<keyword evidence="3 8" id="KW-0812">Transmembrane</keyword>
<reference evidence="9" key="2">
    <citation type="submission" date="2023-05" db="EMBL/GenBank/DDBJ databases">
        <authorList>
            <person name="Fouks B."/>
        </authorList>
    </citation>
    <scope>NUCLEOTIDE SEQUENCE</scope>
    <source>
        <strain evidence="9">Stay&amp;Tobe</strain>
        <tissue evidence="9">Testes</tissue>
    </source>
</reference>
<keyword evidence="2 8" id="KW-1003">Cell membrane</keyword>
<keyword evidence="4 8" id="KW-1133">Transmembrane helix</keyword>
<feature type="transmembrane region" description="Helical" evidence="8">
    <location>
        <begin position="183"/>
        <end position="201"/>
    </location>
</feature>
<evidence type="ECO:0000256" key="8">
    <source>
        <dbReference type="RuleBase" id="RU363108"/>
    </source>
</evidence>
<comment type="similarity">
    <text evidence="8">Belongs to the insect chemoreceptor superfamily. Gustatory receptor (GR) family.</text>
</comment>
<keyword evidence="10" id="KW-1185">Reference proteome</keyword>
<proteinExistence type="inferred from homology"/>
<evidence type="ECO:0000256" key="5">
    <source>
        <dbReference type="ARBA" id="ARBA00023136"/>
    </source>
</evidence>
<evidence type="ECO:0000256" key="2">
    <source>
        <dbReference type="ARBA" id="ARBA00022475"/>
    </source>
</evidence>
<keyword evidence="6 8" id="KW-0675">Receptor</keyword>
<feature type="non-terminal residue" evidence="9">
    <location>
        <position position="401"/>
    </location>
</feature>
<dbReference type="GO" id="GO:0030424">
    <property type="term" value="C:axon"/>
    <property type="evidence" value="ECO:0007669"/>
    <property type="project" value="TreeGrafter"/>
</dbReference>
<keyword evidence="5 8" id="KW-0472">Membrane</keyword>
<dbReference type="GO" id="GO:0008049">
    <property type="term" value="P:male courtship behavior"/>
    <property type="evidence" value="ECO:0007669"/>
    <property type="project" value="TreeGrafter"/>
</dbReference>
<dbReference type="PANTHER" id="PTHR21143">
    <property type="entry name" value="INVERTEBRATE GUSTATORY RECEPTOR"/>
    <property type="match status" value="1"/>
</dbReference>
<evidence type="ECO:0000256" key="1">
    <source>
        <dbReference type="ARBA" id="ARBA00004651"/>
    </source>
</evidence>
<comment type="subcellular location">
    <subcellularLocation>
        <location evidence="1 8">Cell membrane</location>
        <topology evidence="1 8">Multi-pass membrane protein</topology>
    </subcellularLocation>
</comment>
<dbReference type="AlphaFoldDB" id="A0AAD8E510"/>
<dbReference type="EMBL" id="JASPKZ010009379">
    <property type="protein sequence ID" value="KAJ9577046.1"/>
    <property type="molecule type" value="Genomic_DNA"/>
</dbReference>
<dbReference type="GO" id="GO:0007165">
    <property type="term" value="P:signal transduction"/>
    <property type="evidence" value="ECO:0007669"/>
    <property type="project" value="UniProtKB-KW"/>
</dbReference>
<reference evidence="9" key="1">
    <citation type="journal article" date="2023" name="IScience">
        <title>Live-bearing cockroach genome reveals convergent evolutionary mechanisms linked to viviparity in insects and beyond.</title>
        <authorList>
            <person name="Fouks B."/>
            <person name="Harrison M.C."/>
            <person name="Mikhailova A.A."/>
            <person name="Marchal E."/>
            <person name="English S."/>
            <person name="Carruthers M."/>
            <person name="Jennings E.C."/>
            <person name="Chiamaka E.L."/>
            <person name="Frigard R.A."/>
            <person name="Pippel M."/>
            <person name="Attardo G.M."/>
            <person name="Benoit J.B."/>
            <person name="Bornberg-Bauer E."/>
            <person name="Tobe S.S."/>
        </authorList>
    </citation>
    <scope>NUCLEOTIDE SEQUENCE</scope>
    <source>
        <strain evidence="9">Stay&amp;Tobe</strain>
    </source>
</reference>
<protein>
    <recommendedName>
        <fullName evidence="8">Gustatory receptor</fullName>
    </recommendedName>
</protein>
<feature type="transmembrane region" description="Helical" evidence="8">
    <location>
        <begin position="142"/>
        <end position="163"/>
    </location>
</feature>
<gene>
    <name evidence="9" type="ORF">L9F63_006394</name>
</gene>
<dbReference type="InterPro" id="IPR013604">
    <property type="entry name" value="7TM_chemorcpt"/>
</dbReference>
<dbReference type="GO" id="GO:0030425">
    <property type="term" value="C:dendrite"/>
    <property type="evidence" value="ECO:0007669"/>
    <property type="project" value="TreeGrafter"/>
</dbReference>
<organism evidence="9 10">
    <name type="scientific">Diploptera punctata</name>
    <name type="common">Pacific beetle cockroach</name>
    <dbReference type="NCBI Taxonomy" id="6984"/>
    <lineage>
        <taxon>Eukaryota</taxon>
        <taxon>Metazoa</taxon>
        <taxon>Ecdysozoa</taxon>
        <taxon>Arthropoda</taxon>
        <taxon>Hexapoda</taxon>
        <taxon>Insecta</taxon>
        <taxon>Pterygota</taxon>
        <taxon>Neoptera</taxon>
        <taxon>Polyneoptera</taxon>
        <taxon>Dictyoptera</taxon>
        <taxon>Blattodea</taxon>
        <taxon>Blaberoidea</taxon>
        <taxon>Blaberidae</taxon>
        <taxon>Diplopterinae</taxon>
        <taxon>Diploptera</taxon>
    </lineage>
</organism>
<feature type="transmembrane region" description="Helical" evidence="8">
    <location>
        <begin position="48"/>
        <end position="72"/>
    </location>
</feature>
<comment type="caution">
    <text evidence="8">Lacks conserved residue(s) required for the propagation of feature annotation.</text>
</comment>
<keyword evidence="7 8" id="KW-0807">Transducer</keyword>
<feature type="transmembrane region" description="Helical" evidence="8">
    <location>
        <begin position="306"/>
        <end position="332"/>
    </location>
</feature>
<evidence type="ECO:0000256" key="6">
    <source>
        <dbReference type="ARBA" id="ARBA00023170"/>
    </source>
</evidence>
<evidence type="ECO:0000256" key="7">
    <source>
        <dbReference type="ARBA" id="ARBA00023224"/>
    </source>
</evidence>
<dbReference type="PANTHER" id="PTHR21143:SF133">
    <property type="entry name" value="GUSTATORY AND PHEROMONE RECEPTOR 32A-RELATED"/>
    <property type="match status" value="1"/>
</dbReference>
<dbReference type="GO" id="GO:0050909">
    <property type="term" value="P:sensory perception of taste"/>
    <property type="evidence" value="ECO:0007669"/>
    <property type="project" value="InterPro"/>
</dbReference>
<evidence type="ECO:0000256" key="3">
    <source>
        <dbReference type="ARBA" id="ARBA00022692"/>
    </source>
</evidence>
<dbReference type="GO" id="GO:0005886">
    <property type="term" value="C:plasma membrane"/>
    <property type="evidence" value="ECO:0007669"/>
    <property type="project" value="UniProtKB-SubCell"/>
</dbReference>
<sequence length="401" mass="46800">MRNIKNKLSFNFVDFHSANKPFYYITKVLGLASYSYNRNCLNYKFNNVFVMLSILWSFLMLCALLGICAHHINHFVLTVYNRETPNFITSDILSKILWYSSPASSMICGLINGKKMAGITRKLSNIDVILLETKRFKTYKRIFCFQFVEIVFCIVCVLIITGYSSWAWGSNFRSAYENYECVTVFLTFLSDIQYMNVIYHLKYRYKELNNKLKHSLTFNLHSRTIGTPRGRIIKKHQEENLKTLRHIHNELNEIVNNVNSCYGFQILVEIASIFVQIVSKSYLSSVMFKYLITLKGNRFKYYSCKVIAIFNYALFSCIKLLGLCVICNLATWRANYSLVVIHKLMMRRDLNPDIFSELYEFSVQIANSKVAFTAFNVFPLNMATFLQVIGVSFTYVIIFHQ</sequence>
<accession>A0AAD8E510</accession>
<name>A0AAD8E510_DIPPU</name>
<dbReference type="GO" id="GO:0007635">
    <property type="term" value="P:chemosensory behavior"/>
    <property type="evidence" value="ECO:0007669"/>
    <property type="project" value="TreeGrafter"/>
</dbReference>